<organism evidence="3 4">
    <name type="scientific">Nocardioides aromaticivorans</name>
    <dbReference type="NCBI Taxonomy" id="200618"/>
    <lineage>
        <taxon>Bacteria</taxon>
        <taxon>Bacillati</taxon>
        <taxon>Actinomycetota</taxon>
        <taxon>Actinomycetes</taxon>
        <taxon>Propionibacteriales</taxon>
        <taxon>Nocardioidaceae</taxon>
        <taxon>Nocardioides</taxon>
    </lineage>
</organism>
<evidence type="ECO:0008006" key="5">
    <source>
        <dbReference type="Google" id="ProtNLM"/>
    </source>
</evidence>
<sequence>MSGRRPPFDGNDYRKRVLAAIQKRGGAEGADPFEVYDLPVDEVGRWSDADVAAQVDEVWGFWQRQRDHPKYGTLVGILVALHEQNSAEVLDPRRRGHLVEQVRQQRAARDSARFQPLDEAIARLVQRHGGIPRDKLEGLVEVGALGGLSRAEVELRLRRHRVVDTAPAPPPPPPVASSPVSDHRRQQVRDLLDEFGRLQEQPPPPTLLALLGLGPDADDAEVAHRAEAWRVRCRELPPLRIRAVADELMVHVAELLEAGPIVRDAYLDAVVHDVRARLLPRVRAAVLVEDRLVADDHEHLYEEALDLGLDPGRARAALAAMAAELGVAIEPMRGSGVPAPAPAPARPPDRVWEEMLRAARAALRRGALLEARRLVAQARATGDPASATPVRAVSDEVDEAIREAELRWRAVSAALGARRFAEAIDHLEHLARVASDLPSPAGLDTAEAELARARGEVREADARVADARAAADPVGALMTVLERWPQHPAAVAALAAMPLHPPSAVRAVRDGSGAVVVSWQPSPTSGATYKVSRVEPKGTTRVVGRTAAPQIEDGGAPAGSDVPVYVVVAVQPGRVSDEVRSDQAVVPAPAPPAPAQPAPAPPPPAPPPAAAPPPPPPPAAPPTSAPAPPAPPPPAAVPGATDVTAVRAPDGSVHVRWNGPADAEFKVSRRAPDGRWQVVGRTRGHELEDGGAAPGEVPLYSVSASSAAGFAADAFSAPV</sequence>
<feature type="compositionally biased region" description="Pro residues" evidence="2">
    <location>
        <begin position="588"/>
        <end position="636"/>
    </location>
</feature>
<dbReference type="PANTHER" id="PTHR23330:SF9">
    <property type="entry name" value="PROLINE-RICH PROTEIN 11"/>
    <property type="match status" value="1"/>
</dbReference>
<evidence type="ECO:0000313" key="4">
    <source>
        <dbReference type="Proteomes" id="UP000562045"/>
    </source>
</evidence>
<evidence type="ECO:0000256" key="2">
    <source>
        <dbReference type="SAM" id="MobiDB-lite"/>
    </source>
</evidence>
<reference evidence="3 4" key="1">
    <citation type="submission" date="2020-07" db="EMBL/GenBank/DDBJ databases">
        <title>Sequencing the genomes of 1000 actinobacteria strains.</title>
        <authorList>
            <person name="Klenk H.-P."/>
        </authorList>
    </citation>
    <scope>NUCLEOTIDE SEQUENCE [LARGE SCALE GENOMIC DNA]</scope>
    <source>
        <strain evidence="3 4">DSM 15131</strain>
    </source>
</reference>
<protein>
    <recommendedName>
        <fullName evidence="5">Fibronectin type-III domain-containing protein</fullName>
    </recommendedName>
</protein>
<comment type="caution">
    <text evidence="3">The sequence shown here is derived from an EMBL/GenBank/DDBJ whole genome shotgun (WGS) entry which is preliminary data.</text>
</comment>
<feature type="region of interest" description="Disordered" evidence="2">
    <location>
        <begin position="164"/>
        <end position="183"/>
    </location>
</feature>
<dbReference type="PANTHER" id="PTHR23330">
    <property type="entry name" value="P300 TRANSCRIPTIONAL COFACTOR JMY-RELATED"/>
    <property type="match status" value="1"/>
</dbReference>
<dbReference type="RefSeq" id="WP_179650652.1">
    <property type="nucleotide sequence ID" value="NZ_JACBZM010000001.1"/>
</dbReference>
<feature type="region of interest" description="Disordered" evidence="2">
    <location>
        <begin position="578"/>
        <end position="657"/>
    </location>
</feature>
<dbReference type="Proteomes" id="UP000562045">
    <property type="component" value="Unassembled WGS sequence"/>
</dbReference>
<dbReference type="AlphaFoldDB" id="A0A7Y9ZLX6"/>
<keyword evidence="1" id="KW-0175">Coiled coil</keyword>
<gene>
    <name evidence="3" type="ORF">BJ993_003843</name>
</gene>
<proteinExistence type="predicted"/>
<evidence type="ECO:0000256" key="1">
    <source>
        <dbReference type="SAM" id="Coils"/>
    </source>
</evidence>
<feature type="coiled-coil region" evidence="1">
    <location>
        <begin position="443"/>
        <end position="470"/>
    </location>
</feature>
<accession>A0A7Y9ZLX6</accession>
<feature type="compositionally biased region" description="Pro residues" evidence="2">
    <location>
        <begin position="167"/>
        <end position="176"/>
    </location>
</feature>
<evidence type="ECO:0000313" key="3">
    <source>
        <dbReference type="EMBL" id="NYI46763.1"/>
    </source>
</evidence>
<dbReference type="EMBL" id="JACBZM010000001">
    <property type="protein sequence ID" value="NYI46763.1"/>
    <property type="molecule type" value="Genomic_DNA"/>
</dbReference>
<name>A0A7Y9ZLX6_9ACTN</name>